<dbReference type="SUPFAM" id="SSF52058">
    <property type="entry name" value="L domain-like"/>
    <property type="match status" value="1"/>
</dbReference>
<evidence type="ECO:0000259" key="11">
    <source>
        <dbReference type="Pfam" id="PF12819"/>
    </source>
</evidence>
<evidence type="ECO:0008006" key="14">
    <source>
        <dbReference type="Google" id="ProtNLM"/>
    </source>
</evidence>
<evidence type="ECO:0000256" key="7">
    <source>
        <dbReference type="ARBA" id="ARBA00023136"/>
    </source>
</evidence>
<keyword evidence="3" id="KW-0812">Transmembrane</keyword>
<dbReference type="InterPro" id="IPR024788">
    <property type="entry name" value="Malectin-like_Carb-bd_dom"/>
</dbReference>
<dbReference type="InterPro" id="IPR032675">
    <property type="entry name" value="LRR_dom_sf"/>
</dbReference>
<feature type="chain" id="PRO_5035861367" description="Malectin-like domain-containing protein" evidence="9">
    <location>
        <begin position="18"/>
        <end position="347"/>
    </location>
</feature>
<comment type="caution">
    <text evidence="12">The sequence shown here is derived from an EMBL/GenBank/DDBJ whole genome shotgun (WGS) entry which is preliminary data.</text>
</comment>
<dbReference type="Pfam" id="PF00560">
    <property type="entry name" value="LRR_1"/>
    <property type="match status" value="1"/>
</dbReference>
<keyword evidence="4 9" id="KW-0732">Signal</keyword>
<dbReference type="Proteomes" id="UP000712281">
    <property type="component" value="Unassembled WGS sequence"/>
</dbReference>
<dbReference type="PANTHER" id="PTHR45631">
    <property type="entry name" value="OS07G0107800 PROTEIN-RELATED"/>
    <property type="match status" value="1"/>
</dbReference>
<organism evidence="12 13">
    <name type="scientific">Brassica cretica</name>
    <name type="common">Mustard</name>
    <dbReference type="NCBI Taxonomy" id="69181"/>
    <lineage>
        <taxon>Eukaryota</taxon>
        <taxon>Viridiplantae</taxon>
        <taxon>Streptophyta</taxon>
        <taxon>Embryophyta</taxon>
        <taxon>Tracheophyta</taxon>
        <taxon>Spermatophyta</taxon>
        <taxon>Magnoliopsida</taxon>
        <taxon>eudicotyledons</taxon>
        <taxon>Gunneridae</taxon>
        <taxon>Pentapetalae</taxon>
        <taxon>rosids</taxon>
        <taxon>malvids</taxon>
        <taxon>Brassicales</taxon>
        <taxon>Brassicaceae</taxon>
        <taxon>Brassiceae</taxon>
        <taxon>Brassica</taxon>
    </lineage>
</organism>
<evidence type="ECO:0000256" key="5">
    <source>
        <dbReference type="ARBA" id="ARBA00022737"/>
    </source>
</evidence>
<dbReference type="Gene3D" id="2.60.120.430">
    <property type="entry name" value="Galactose-binding lectin"/>
    <property type="match status" value="1"/>
</dbReference>
<dbReference type="Gene3D" id="3.80.10.10">
    <property type="entry name" value="Ribonuclease Inhibitor"/>
    <property type="match status" value="1"/>
</dbReference>
<dbReference type="InterPro" id="IPR013210">
    <property type="entry name" value="LRR_N_plant-typ"/>
</dbReference>
<dbReference type="GO" id="GO:0016020">
    <property type="term" value="C:membrane"/>
    <property type="evidence" value="ECO:0007669"/>
    <property type="project" value="UniProtKB-SubCell"/>
</dbReference>
<evidence type="ECO:0000256" key="4">
    <source>
        <dbReference type="ARBA" id="ARBA00022729"/>
    </source>
</evidence>
<evidence type="ECO:0000313" key="12">
    <source>
        <dbReference type="EMBL" id="KAF2556057.1"/>
    </source>
</evidence>
<evidence type="ECO:0000256" key="9">
    <source>
        <dbReference type="SAM" id="SignalP"/>
    </source>
</evidence>
<evidence type="ECO:0000256" key="6">
    <source>
        <dbReference type="ARBA" id="ARBA00022989"/>
    </source>
</evidence>
<dbReference type="PANTHER" id="PTHR45631:SF45">
    <property type="entry name" value="LEUCINE-RICH REPEAT (LRR) FAMILY PROTEIN"/>
    <property type="match status" value="1"/>
</dbReference>
<dbReference type="EMBL" id="QGKW02001940">
    <property type="protein sequence ID" value="KAF2556057.1"/>
    <property type="molecule type" value="Genomic_DNA"/>
</dbReference>
<name>A0A8S9HH62_BRACR</name>
<evidence type="ECO:0000313" key="13">
    <source>
        <dbReference type="Proteomes" id="UP000712281"/>
    </source>
</evidence>
<sequence>MLPFFFFLLLTFSISQALPPPRGFYLNCGSPSTTKLNEINYTSDRGFINVGNTTTIKQKDLLPILSTLRYFPDKSSRKHCYNFPVAKNSKYLIRTTYYYGNFDGKNIPPVFDQIIGGTKWSVVNTSEDYSKGQSSYYEIVVGVPGRTLSDDRSPSPLSWRAFGASINGATFSRKLNVSTNGVMVYSGQWPLSGQTTITLTTAKGSPMGAVINAGEVFQVIPIGGATNISDVTALEDLLESIDEPPVDWSGDPCLPLPNSWTGVTCSKEKITKVISLNLTNRGLAGSLPPSISNMTALKDLWLGKNKLTGPIPDLSPMTRLETLHLEDNQFNGSIPESLAQLPNLRIL</sequence>
<feature type="signal peptide" evidence="9">
    <location>
        <begin position="1"/>
        <end position="17"/>
    </location>
</feature>
<evidence type="ECO:0000256" key="3">
    <source>
        <dbReference type="ARBA" id="ARBA00022692"/>
    </source>
</evidence>
<reference evidence="12" key="1">
    <citation type="submission" date="2019-12" db="EMBL/GenBank/DDBJ databases">
        <title>Genome sequencing and annotation of Brassica cretica.</title>
        <authorList>
            <person name="Studholme D.J."/>
            <person name="Sarris P.F."/>
        </authorList>
    </citation>
    <scope>NUCLEOTIDE SEQUENCE</scope>
    <source>
        <strain evidence="12">PFS-001/15</strain>
        <tissue evidence="12">Leaf</tissue>
    </source>
</reference>
<dbReference type="Pfam" id="PF12819">
    <property type="entry name" value="Malectin_like"/>
    <property type="match status" value="1"/>
</dbReference>
<dbReference type="InterPro" id="IPR001611">
    <property type="entry name" value="Leu-rich_rpt"/>
</dbReference>
<evidence type="ECO:0000256" key="2">
    <source>
        <dbReference type="ARBA" id="ARBA00022614"/>
    </source>
</evidence>
<feature type="domain" description="Leucine-rich repeat-containing N-terminal plant-type" evidence="10">
    <location>
        <begin position="229"/>
        <end position="266"/>
    </location>
</feature>
<dbReference type="FunFam" id="3.80.10.10:FF:000129">
    <property type="entry name" value="Leucine-rich repeat receptor-like kinase"/>
    <property type="match status" value="1"/>
</dbReference>
<evidence type="ECO:0000256" key="8">
    <source>
        <dbReference type="ARBA" id="ARBA00023170"/>
    </source>
</evidence>
<keyword evidence="8" id="KW-0675">Receptor</keyword>
<keyword evidence="2" id="KW-0433">Leucine-rich repeat</keyword>
<evidence type="ECO:0000256" key="1">
    <source>
        <dbReference type="ARBA" id="ARBA00004167"/>
    </source>
</evidence>
<protein>
    <recommendedName>
        <fullName evidence="14">Malectin-like domain-containing protein</fullName>
    </recommendedName>
</protein>
<evidence type="ECO:0000259" key="10">
    <source>
        <dbReference type="Pfam" id="PF08263"/>
    </source>
</evidence>
<accession>A0A8S9HH62</accession>
<keyword evidence="6" id="KW-1133">Transmembrane helix</keyword>
<dbReference type="AlphaFoldDB" id="A0A8S9HH62"/>
<keyword evidence="5" id="KW-0677">Repeat</keyword>
<feature type="domain" description="Malectin-like" evidence="11">
    <location>
        <begin position="26"/>
        <end position="144"/>
    </location>
</feature>
<proteinExistence type="predicted"/>
<comment type="subcellular location">
    <subcellularLocation>
        <location evidence="1">Membrane</location>
        <topology evidence="1">Single-pass membrane protein</topology>
    </subcellularLocation>
</comment>
<gene>
    <name evidence="12" type="ORF">F2Q68_00017234</name>
</gene>
<dbReference type="Pfam" id="PF08263">
    <property type="entry name" value="LRRNT_2"/>
    <property type="match status" value="1"/>
</dbReference>
<keyword evidence="7" id="KW-0472">Membrane</keyword>